<evidence type="ECO:0000313" key="9">
    <source>
        <dbReference type="Proteomes" id="UP000799302"/>
    </source>
</evidence>
<evidence type="ECO:0000256" key="5">
    <source>
        <dbReference type="SAM" id="Phobius"/>
    </source>
</evidence>
<dbReference type="CDD" id="cd18622">
    <property type="entry name" value="GH32_Inu-like"/>
    <property type="match status" value="1"/>
</dbReference>
<dbReference type="PANTHER" id="PTHR42800">
    <property type="entry name" value="EXOINULINASE INUD (AFU_ORTHOLOGUE AFUA_5G00480)"/>
    <property type="match status" value="1"/>
</dbReference>
<feature type="domain" description="Glycosyl hydrolase family 32 C-terminal" evidence="7">
    <location>
        <begin position="468"/>
        <end position="608"/>
    </location>
</feature>
<reference evidence="8" key="1">
    <citation type="journal article" date="2020" name="Stud. Mycol.">
        <title>101 Dothideomycetes genomes: a test case for predicting lifestyles and emergence of pathogens.</title>
        <authorList>
            <person name="Haridas S."/>
            <person name="Albert R."/>
            <person name="Binder M."/>
            <person name="Bloem J."/>
            <person name="Labutti K."/>
            <person name="Salamov A."/>
            <person name="Andreopoulos B."/>
            <person name="Baker S."/>
            <person name="Barry K."/>
            <person name="Bills G."/>
            <person name="Bluhm B."/>
            <person name="Cannon C."/>
            <person name="Castanera R."/>
            <person name="Culley D."/>
            <person name="Daum C."/>
            <person name="Ezra D."/>
            <person name="Gonzalez J."/>
            <person name="Henrissat B."/>
            <person name="Kuo A."/>
            <person name="Liang C."/>
            <person name="Lipzen A."/>
            <person name="Lutzoni F."/>
            <person name="Magnuson J."/>
            <person name="Mondo S."/>
            <person name="Nolan M."/>
            <person name="Ohm R."/>
            <person name="Pangilinan J."/>
            <person name="Park H.-J."/>
            <person name="Ramirez L."/>
            <person name="Alfaro M."/>
            <person name="Sun H."/>
            <person name="Tritt A."/>
            <person name="Yoshinaga Y."/>
            <person name="Zwiers L.-H."/>
            <person name="Turgeon B."/>
            <person name="Goodwin S."/>
            <person name="Spatafora J."/>
            <person name="Crous P."/>
            <person name="Grigoriev I."/>
        </authorList>
    </citation>
    <scope>NUCLEOTIDE SEQUENCE</scope>
    <source>
        <strain evidence="8">CBS 115976</strain>
    </source>
</reference>
<dbReference type="Proteomes" id="UP000799302">
    <property type="component" value="Unassembled WGS sequence"/>
</dbReference>
<evidence type="ECO:0000256" key="2">
    <source>
        <dbReference type="ARBA" id="ARBA00022801"/>
    </source>
</evidence>
<evidence type="ECO:0000256" key="4">
    <source>
        <dbReference type="RuleBase" id="RU362110"/>
    </source>
</evidence>
<keyword evidence="3 4" id="KW-0326">Glycosidase</keyword>
<dbReference type="GO" id="GO:0005987">
    <property type="term" value="P:sucrose catabolic process"/>
    <property type="evidence" value="ECO:0007669"/>
    <property type="project" value="TreeGrafter"/>
</dbReference>
<dbReference type="SUPFAM" id="SSF75005">
    <property type="entry name" value="Arabinanase/levansucrase/invertase"/>
    <property type="match status" value="1"/>
</dbReference>
<comment type="similarity">
    <text evidence="1 4">Belongs to the glycosyl hydrolase 32 family.</text>
</comment>
<dbReference type="InterPro" id="IPR023296">
    <property type="entry name" value="Glyco_hydro_beta-prop_sf"/>
</dbReference>
<dbReference type="GO" id="GO:0004575">
    <property type="term" value="F:sucrose alpha-glucosidase activity"/>
    <property type="evidence" value="ECO:0007669"/>
    <property type="project" value="TreeGrafter"/>
</dbReference>
<keyword evidence="5" id="KW-0812">Transmembrane</keyword>
<name>A0A6A6TZ52_9PEZI</name>
<dbReference type="EMBL" id="MU004242">
    <property type="protein sequence ID" value="KAF2664457.1"/>
    <property type="molecule type" value="Genomic_DNA"/>
</dbReference>
<keyword evidence="5" id="KW-0472">Membrane</keyword>
<dbReference type="InterPro" id="IPR013189">
    <property type="entry name" value="Glyco_hydro_32_C"/>
</dbReference>
<evidence type="ECO:0000313" key="8">
    <source>
        <dbReference type="EMBL" id="KAF2664457.1"/>
    </source>
</evidence>
<dbReference type="InterPro" id="IPR013148">
    <property type="entry name" value="Glyco_hydro_32_N"/>
</dbReference>
<feature type="domain" description="Glycosyl hydrolase family 32 N-terminal" evidence="6">
    <location>
        <begin position="88"/>
        <end position="426"/>
    </location>
</feature>
<gene>
    <name evidence="8" type="ORF">BT63DRAFT_429221</name>
</gene>
<dbReference type="AlphaFoldDB" id="A0A6A6TZ52"/>
<evidence type="ECO:0000259" key="6">
    <source>
        <dbReference type="Pfam" id="PF00251"/>
    </source>
</evidence>
<dbReference type="InterPro" id="IPR013320">
    <property type="entry name" value="ConA-like_dom_sf"/>
</dbReference>
<evidence type="ECO:0000256" key="3">
    <source>
        <dbReference type="ARBA" id="ARBA00023295"/>
    </source>
</evidence>
<accession>A0A6A6TZ52</accession>
<keyword evidence="5" id="KW-1133">Transmembrane helix</keyword>
<dbReference type="InterPro" id="IPR001362">
    <property type="entry name" value="Glyco_hydro_32"/>
</dbReference>
<dbReference type="Pfam" id="PF08244">
    <property type="entry name" value="Glyco_hydro_32C"/>
    <property type="match status" value="1"/>
</dbReference>
<evidence type="ECO:0000259" key="7">
    <source>
        <dbReference type="Pfam" id="PF08244"/>
    </source>
</evidence>
<sequence>MKDHGEELQLIQEEDPFYEDDIPLDAAKRRAQGRRRRPRGLRAWSSIISNTSFRFIAGFLILILFFNVFFRSPFSSRTSNGHLRPAIHYAPKAEGWLNDPNGLFQDSNGLWHMYWQHLPSYEPSDCKSWAHSTSPDLYNWTDHAIALKCHKYGMWSGSIVLDTNNTSGLFPSDHIGDKVVAIFTQHDLASRSEEQALAYSLDGGYTFELYAQNPVLRRSGASLNFRDPKVFWHKETGRWVMIVAYAHEQKIAIYTSSNLIEWDYRSVFTNPYLTSTEPTFECPNLVQVPLYNSTPAYPFPTPPETYDPASPPTAPTLPESNSTYILLLSSGSGSPYNGGSLTRYFPGSFNGTHFSPIDSRADRIIDFGPDNYATQFFANTPETSIHSSDPSTIPTTIGWAANLRNCAYPPSGPREGWRGLMTLPRLGALVRTAGDIHYWSPPVGLEEWVGEKLLSAVVDKDGTHTVNYSQVASGAIQLDMSFNIVGDDRAAYEAGSHVSLIWRASKSGEEVKCTISWKAAGPAISCDRRSAAGFALVGEELGDAMETMSVTDIPRDENAVNALEISAVVDHSVLEMFLNGGLKAGTMTMFPRERLDMLVIRTSGFKGKVEAKVEVRGLNRPS</sequence>
<proteinExistence type="inferred from homology"/>
<feature type="transmembrane region" description="Helical" evidence="5">
    <location>
        <begin position="43"/>
        <end position="70"/>
    </location>
</feature>
<protein>
    <submittedName>
        <fullName evidence="8">Arabinanase/levansucrase/invertase</fullName>
    </submittedName>
</protein>
<organism evidence="8 9">
    <name type="scientific">Microthyrium microscopicum</name>
    <dbReference type="NCBI Taxonomy" id="703497"/>
    <lineage>
        <taxon>Eukaryota</taxon>
        <taxon>Fungi</taxon>
        <taxon>Dikarya</taxon>
        <taxon>Ascomycota</taxon>
        <taxon>Pezizomycotina</taxon>
        <taxon>Dothideomycetes</taxon>
        <taxon>Dothideomycetes incertae sedis</taxon>
        <taxon>Microthyriales</taxon>
        <taxon>Microthyriaceae</taxon>
        <taxon>Microthyrium</taxon>
    </lineage>
</organism>
<dbReference type="Gene3D" id="2.115.10.20">
    <property type="entry name" value="Glycosyl hydrolase domain, family 43"/>
    <property type="match status" value="1"/>
</dbReference>
<dbReference type="SUPFAM" id="SSF49899">
    <property type="entry name" value="Concanavalin A-like lectins/glucanases"/>
    <property type="match status" value="1"/>
</dbReference>
<dbReference type="Gene3D" id="2.60.120.560">
    <property type="entry name" value="Exo-inulinase, domain 1"/>
    <property type="match status" value="1"/>
</dbReference>
<keyword evidence="2 4" id="KW-0378">Hydrolase</keyword>
<evidence type="ECO:0000256" key="1">
    <source>
        <dbReference type="ARBA" id="ARBA00009902"/>
    </source>
</evidence>
<dbReference type="PANTHER" id="PTHR42800:SF2">
    <property type="entry name" value="INVERTASE-RELATED"/>
    <property type="match status" value="1"/>
</dbReference>
<dbReference type="OrthoDB" id="202537at2759"/>
<dbReference type="GO" id="GO:0000324">
    <property type="term" value="C:fungal-type vacuole"/>
    <property type="evidence" value="ECO:0007669"/>
    <property type="project" value="TreeGrafter"/>
</dbReference>
<dbReference type="SMART" id="SM00640">
    <property type="entry name" value="Glyco_32"/>
    <property type="match status" value="1"/>
</dbReference>
<dbReference type="Pfam" id="PF00251">
    <property type="entry name" value="Glyco_hydro_32N"/>
    <property type="match status" value="1"/>
</dbReference>
<keyword evidence="9" id="KW-1185">Reference proteome</keyword>